<gene>
    <name evidence="2" type="ORF">CLO192961_LOCUS408875</name>
</gene>
<sequence length="290" mass="32606">MDGRKEPGADQTPRANTHRNITLDFGPSDANNNKRVWVAGCDGPKVTVEAAFGDGTATFSLSRQRNTGSTLIFSIQPDFSPLETLTSRFNAFLNGEIVLEEAGKVAITNEWLLVISRLWEKYEMYANDPAIFIQVSVRKGRLLSEVRHQPGYWKEFVCGFPTLADVAGKKPKRPISVIDYDDVIVYQQHDQRPIKLVYLYPRSEVGDLYLFHGYHFMDFLGEVGGFPSAREWKKTLKIQAAGPATFVLAKAPELRGPRVVCAYLEPWGECLNAYRKRVALGGKVWTDCLD</sequence>
<organism evidence="2 3">
    <name type="scientific">Bionectria ochroleuca</name>
    <name type="common">Gliocladium roseum</name>
    <dbReference type="NCBI Taxonomy" id="29856"/>
    <lineage>
        <taxon>Eukaryota</taxon>
        <taxon>Fungi</taxon>
        <taxon>Dikarya</taxon>
        <taxon>Ascomycota</taxon>
        <taxon>Pezizomycotina</taxon>
        <taxon>Sordariomycetes</taxon>
        <taxon>Hypocreomycetidae</taxon>
        <taxon>Hypocreales</taxon>
        <taxon>Bionectriaceae</taxon>
        <taxon>Clonostachys</taxon>
    </lineage>
</organism>
<keyword evidence="3" id="KW-1185">Reference proteome</keyword>
<comment type="caution">
    <text evidence="2">The sequence shown here is derived from an EMBL/GenBank/DDBJ whole genome shotgun (WGS) entry which is preliminary data.</text>
</comment>
<dbReference type="EMBL" id="CABFNS010000909">
    <property type="protein sequence ID" value="VUC35275.1"/>
    <property type="molecule type" value="Genomic_DNA"/>
</dbReference>
<reference evidence="2 3" key="1">
    <citation type="submission" date="2019-06" db="EMBL/GenBank/DDBJ databases">
        <authorList>
            <person name="Broberg M."/>
        </authorList>
    </citation>
    <scope>NUCLEOTIDE SEQUENCE [LARGE SCALE GENOMIC DNA]</scope>
</reference>
<dbReference type="Proteomes" id="UP000766486">
    <property type="component" value="Unassembled WGS sequence"/>
</dbReference>
<protein>
    <submittedName>
        <fullName evidence="2">Uncharacterized protein</fullName>
    </submittedName>
</protein>
<evidence type="ECO:0000256" key="1">
    <source>
        <dbReference type="SAM" id="MobiDB-lite"/>
    </source>
</evidence>
<accession>A0ABY6UZ72</accession>
<proteinExistence type="predicted"/>
<name>A0ABY6UZ72_BIOOC</name>
<evidence type="ECO:0000313" key="2">
    <source>
        <dbReference type="EMBL" id="VUC35275.1"/>
    </source>
</evidence>
<evidence type="ECO:0000313" key="3">
    <source>
        <dbReference type="Proteomes" id="UP000766486"/>
    </source>
</evidence>
<feature type="region of interest" description="Disordered" evidence="1">
    <location>
        <begin position="1"/>
        <end position="27"/>
    </location>
</feature>